<keyword evidence="2" id="KW-1185">Reference proteome</keyword>
<evidence type="ECO:0008006" key="3">
    <source>
        <dbReference type="Google" id="ProtNLM"/>
    </source>
</evidence>
<comment type="caution">
    <text evidence="1">The sequence shown here is derived from an EMBL/GenBank/DDBJ whole genome shotgun (WGS) entry which is preliminary data.</text>
</comment>
<organism evidence="1 2">
    <name type="scientific">Pleurodeles waltl</name>
    <name type="common">Iberian ribbed newt</name>
    <dbReference type="NCBI Taxonomy" id="8319"/>
    <lineage>
        <taxon>Eukaryota</taxon>
        <taxon>Metazoa</taxon>
        <taxon>Chordata</taxon>
        <taxon>Craniata</taxon>
        <taxon>Vertebrata</taxon>
        <taxon>Euteleostomi</taxon>
        <taxon>Amphibia</taxon>
        <taxon>Batrachia</taxon>
        <taxon>Caudata</taxon>
        <taxon>Salamandroidea</taxon>
        <taxon>Salamandridae</taxon>
        <taxon>Pleurodelinae</taxon>
        <taxon>Pleurodeles</taxon>
    </lineage>
</organism>
<dbReference type="EMBL" id="JANPWB010000013">
    <property type="protein sequence ID" value="KAJ1106732.1"/>
    <property type="molecule type" value="Genomic_DNA"/>
</dbReference>
<sequence>MWGLSQIGRVVGCACFGLLSFPRRAASSHRESWQCCSVPCVNCAPRADRRASPFFQRPETDRGTGSQRSWTPDPRWFHCIRLRGTRRATCAREEIHKLRPEAESQKSPKPLGCTPALNGYCSCRRFRDNMCS</sequence>
<accession>A0AAV7MTZ6</accession>
<gene>
    <name evidence="1" type="ORF">NDU88_004132</name>
</gene>
<evidence type="ECO:0000313" key="2">
    <source>
        <dbReference type="Proteomes" id="UP001066276"/>
    </source>
</evidence>
<name>A0AAV7MTZ6_PLEWA</name>
<dbReference type="Proteomes" id="UP001066276">
    <property type="component" value="Chromosome 9"/>
</dbReference>
<proteinExistence type="predicted"/>
<protein>
    <recommendedName>
        <fullName evidence="3">Secreted protein</fullName>
    </recommendedName>
</protein>
<evidence type="ECO:0000313" key="1">
    <source>
        <dbReference type="EMBL" id="KAJ1106732.1"/>
    </source>
</evidence>
<reference evidence="1" key="1">
    <citation type="journal article" date="2022" name="bioRxiv">
        <title>Sequencing and chromosome-scale assembly of the giantPleurodeles waltlgenome.</title>
        <authorList>
            <person name="Brown T."/>
            <person name="Elewa A."/>
            <person name="Iarovenko S."/>
            <person name="Subramanian E."/>
            <person name="Araus A.J."/>
            <person name="Petzold A."/>
            <person name="Susuki M."/>
            <person name="Suzuki K.-i.T."/>
            <person name="Hayashi T."/>
            <person name="Toyoda A."/>
            <person name="Oliveira C."/>
            <person name="Osipova E."/>
            <person name="Leigh N.D."/>
            <person name="Simon A."/>
            <person name="Yun M.H."/>
        </authorList>
    </citation>
    <scope>NUCLEOTIDE SEQUENCE</scope>
    <source>
        <strain evidence="1">20211129_DDA</strain>
        <tissue evidence="1">Liver</tissue>
    </source>
</reference>
<dbReference type="AlphaFoldDB" id="A0AAV7MTZ6"/>